<feature type="non-terminal residue" evidence="1">
    <location>
        <position position="1"/>
    </location>
</feature>
<evidence type="ECO:0000313" key="1">
    <source>
        <dbReference type="EMBL" id="GIM08209.1"/>
    </source>
</evidence>
<organism evidence="1 2">
    <name type="scientific">Volvox reticuliferus</name>
    <dbReference type="NCBI Taxonomy" id="1737510"/>
    <lineage>
        <taxon>Eukaryota</taxon>
        <taxon>Viridiplantae</taxon>
        <taxon>Chlorophyta</taxon>
        <taxon>core chlorophytes</taxon>
        <taxon>Chlorophyceae</taxon>
        <taxon>CS clade</taxon>
        <taxon>Chlamydomonadales</taxon>
        <taxon>Volvocaceae</taxon>
        <taxon>Volvox</taxon>
    </lineage>
</organism>
<gene>
    <name evidence="1" type="ORF">Vretimale_12296</name>
</gene>
<dbReference type="Proteomes" id="UP000722791">
    <property type="component" value="Unassembled WGS sequence"/>
</dbReference>
<protein>
    <submittedName>
        <fullName evidence="1">Uncharacterized protein</fullName>
    </submittedName>
</protein>
<dbReference type="EMBL" id="BNCQ01000027">
    <property type="protein sequence ID" value="GIM08209.1"/>
    <property type="molecule type" value="Genomic_DNA"/>
</dbReference>
<evidence type="ECO:0000313" key="2">
    <source>
        <dbReference type="Proteomes" id="UP000722791"/>
    </source>
</evidence>
<comment type="caution">
    <text evidence="1">The sequence shown here is derived from an EMBL/GenBank/DDBJ whole genome shotgun (WGS) entry which is preliminary data.</text>
</comment>
<accession>A0A8J4LRQ9</accession>
<reference evidence="1" key="1">
    <citation type="journal article" date="2021" name="Proc. Natl. Acad. Sci. U.S.A.">
        <title>Three genomes in the algal genus Volvox reveal the fate of a haploid sex-determining region after a transition to homothallism.</title>
        <authorList>
            <person name="Yamamoto K."/>
            <person name="Hamaji T."/>
            <person name="Kawai-Toyooka H."/>
            <person name="Matsuzaki R."/>
            <person name="Takahashi F."/>
            <person name="Nishimura Y."/>
            <person name="Kawachi M."/>
            <person name="Noguchi H."/>
            <person name="Minakuchi Y."/>
            <person name="Umen J.G."/>
            <person name="Toyoda A."/>
            <person name="Nozaki H."/>
        </authorList>
    </citation>
    <scope>NUCLEOTIDE SEQUENCE</scope>
    <source>
        <strain evidence="1">NIES-3785</strain>
    </source>
</reference>
<dbReference type="AlphaFoldDB" id="A0A8J4LRQ9"/>
<proteinExistence type="predicted"/>
<name>A0A8J4LRQ9_9CHLO</name>
<sequence length="101" mass="10242">PPDPAAGFQAPAAAAAAAAATAEAAASCQDGDRANLATPWLPLLVIVAVPPLALSSQWLLTPRLLLAPTDDRVATVTLRLRGLVNSSSLSKTALREKGPPP</sequence>